<feature type="compositionally biased region" description="Low complexity" evidence="1">
    <location>
        <begin position="265"/>
        <end position="289"/>
    </location>
</feature>
<sequence>DLVSHITTKDSNGKPTTIVTTIPLKPSDGGEADYTTTIDKGNGDFETDLVSHITTKDSNGKPTTIVTTIPLKPSDGGEADYTTTIDKGNGDFETDLVSHITTKDSNGKPTTIVTTIPLKPSDGGEADYTSVFVSDGHTITKIVTHVTTTDSLGHTVVLSSTYLTYDRVDDGAVFYSPSVSVSSNVSRSVDTSMVPTGGSGVSSGPSSAPSSGPSSAPSSAPRSISSSISSSNSRPSSNPTGSNSSSKPSSNPGGSNGNTNGGSNSGSNSGTNSGSNSGSNSASNSGSNSDQYPCQIRTLNTYYHRLVNDIYYSKCEPYLVRLSYETKNALISYVRSMDSWRKESRKLLATDRLPLGNHEYLNDSWFIIYNILICGIVKPVNYCIASSGSIQLISPLSHKLSLSVAAILPGSYTVYAYFKIRQRTSLRYIPKVCTAIDKNHTLSAPINIHELIYSDYGDEVNGIFLVRLGQHKVSELDTPAIILESYFEDTHLQNKILENKEIEILGYKLCLFKHGSGLLARKVCLSEEMIPFNYWEQIYCLSLMRKRLQNESHRDHISYEYNKEVLSVLRKRLRCGVYGISFTERRPTKDLD</sequence>
<name>A0A0W0C8P2_CANGB</name>
<dbReference type="VEuPathDB" id="FungiDB:GVI51_C00869"/>
<dbReference type="InterPro" id="IPR049451">
    <property type="entry name" value="AWP2-like_YTTT_rpt"/>
</dbReference>
<dbReference type="VEuPathDB" id="FungiDB:GWK60_C00715"/>
<dbReference type="Pfam" id="PF20646">
    <property type="entry name" value="Hpf1_C"/>
    <property type="match status" value="4"/>
</dbReference>
<evidence type="ECO:0000256" key="1">
    <source>
        <dbReference type="SAM" id="MobiDB-lite"/>
    </source>
</evidence>
<dbReference type="VEuPathDB" id="FungiDB:B1J91_C01155g"/>
<dbReference type="EMBL" id="LLZZ01000179">
    <property type="protein sequence ID" value="KTA95869.1"/>
    <property type="molecule type" value="Genomic_DNA"/>
</dbReference>
<reference evidence="2 3" key="1">
    <citation type="submission" date="2015-10" db="EMBL/GenBank/DDBJ databases">
        <title>Draft genomes sequences of Candida glabrata isolates 1A, 1B, 2A, 2B, 3A and 3B.</title>
        <authorList>
            <person name="Haavelsrud O.E."/>
            <person name="Gaustad P."/>
        </authorList>
    </citation>
    <scope>NUCLEOTIDE SEQUENCE [LARGE SCALE GENOMIC DNA]</scope>
    <source>
        <strain evidence="2">910700640</strain>
    </source>
</reference>
<comment type="caution">
    <text evidence="2">The sequence shown here is derived from an EMBL/GenBank/DDBJ whole genome shotgun (WGS) entry which is preliminary data.</text>
</comment>
<gene>
    <name evidence="2" type="ORF">AO440_000409</name>
</gene>
<evidence type="ECO:0000313" key="2">
    <source>
        <dbReference type="EMBL" id="KTA95869.1"/>
    </source>
</evidence>
<dbReference type="AlphaFoldDB" id="A0A0W0C8P2"/>
<feature type="region of interest" description="Disordered" evidence="1">
    <location>
        <begin position="179"/>
        <end position="290"/>
    </location>
</feature>
<dbReference type="Proteomes" id="UP000054886">
    <property type="component" value="Unassembled WGS sequence"/>
</dbReference>
<dbReference type="VEuPathDB" id="FungiDB:CAGL0C01155g"/>
<dbReference type="VEuPathDB" id="FungiDB:CAGL0C00968g"/>
<dbReference type="VEuPathDB" id="FungiDB:GWK60_C00693"/>
<feature type="non-terminal residue" evidence="2">
    <location>
        <position position="1"/>
    </location>
</feature>
<organism evidence="2 3">
    <name type="scientific">Candida glabrata</name>
    <name type="common">Yeast</name>
    <name type="synonym">Torulopsis glabrata</name>
    <dbReference type="NCBI Taxonomy" id="5478"/>
    <lineage>
        <taxon>Eukaryota</taxon>
        <taxon>Fungi</taxon>
        <taxon>Dikarya</taxon>
        <taxon>Ascomycota</taxon>
        <taxon>Saccharomycotina</taxon>
        <taxon>Saccharomycetes</taxon>
        <taxon>Saccharomycetales</taxon>
        <taxon>Saccharomycetaceae</taxon>
        <taxon>Nakaseomyces</taxon>
    </lineage>
</organism>
<dbReference type="VEuPathDB" id="FungiDB:B1J91_C01133g2"/>
<protein>
    <submittedName>
        <fullName evidence="2">Uncharacterized protein</fullName>
    </submittedName>
</protein>
<proteinExistence type="predicted"/>
<accession>A0A0W0C8P2</accession>
<feature type="compositionally biased region" description="Low complexity" evidence="1">
    <location>
        <begin position="179"/>
        <end position="253"/>
    </location>
</feature>
<dbReference type="VEuPathDB" id="FungiDB:GVI51_C00649"/>
<evidence type="ECO:0000313" key="3">
    <source>
        <dbReference type="Proteomes" id="UP000054886"/>
    </source>
</evidence>
<feature type="compositionally biased region" description="Gly residues" evidence="1">
    <location>
        <begin position="254"/>
        <end position="264"/>
    </location>
</feature>